<comment type="caution">
    <text evidence="1">The sequence shown here is derived from an EMBL/GenBank/DDBJ whole genome shotgun (WGS) entry which is preliminary data.</text>
</comment>
<reference evidence="1 2" key="1">
    <citation type="submission" date="2014-03" db="EMBL/GenBank/DDBJ databases">
        <title>Genome sequence of Bordetella bronchiseptica.</title>
        <authorList>
            <person name="Harvill E."/>
            <person name="Goodfield L.L."/>
            <person name="Ivanov Y.V."/>
            <person name="Meyer J.A."/>
            <person name="Muse S.J."/>
            <person name="Jacobs N."/>
            <person name="Bendor L."/>
            <person name="Smallridge W.E."/>
            <person name="Brinkac L.M."/>
            <person name="Sanka R."/>
            <person name="Kim M."/>
            <person name="Losada L."/>
        </authorList>
    </citation>
    <scope>NUCLEOTIDE SEQUENCE [LARGE SCALE GENOMIC DNA]</scope>
    <source>
        <strain evidence="1 2">00-P-2796</strain>
    </source>
</reference>
<dbReference type="Proteomes" id="UP000025756">
    <property type="component" value="Unassembled WGS sequence"/>
</dbReference>
<name>A0ABR4RKV3_BORBO</name>
<keyword evidence="2" id="KW-1185">Reference proteome</keyword>
<protein>
    <submittedName>
        <fullName evidence="1">N-acetyltransferase YedL</fullName>
    </submittedName>
</protein>
<evidence type="ECO:0000313" key="1">
    <source>
        <dbReference type="EMBL" id="KCV38491.1"/>
    </source>
</evidence>
<gene>
    <name evidence="1" type="ORF">L490_3679</name>
</gene>
<evidence type="ECO:0000313" key="2">
    <source>
        <dbReference type="Proteomes" id="UP000025756"/>
    </source>
</evidence>
<sequence length="72" mass="8304">MTNPDLGFCCYRNSQILRELTGTEHYRIETRTALQEFSPPADGVLKHRPARRAERRPTVAARPLMDIHRATL</sequence>
<accession>A0ABR4RKV3</accession>
<organism evidence="1 2">
    <name type="scientific">Bordetella bronchiseptica 00-P-2796</name>
    <dbReference type="NCBI Taxonomy" id="1331199"/>
    <lineage>
        <taxon>Bacteria</taxon>
        <taxon>Pseudomonadati</taxon>
        <taxon>Pseudomonadota</taxon>
        <taxon>Betaproteobacteria</taxon>
        <taxon>Burkholderiales</taxon>
        <taxon>Alcaligenaceae</taxon>
        <taxon>Bordetella</taxon>
    </lineage>
</organism>
<dbReference type="EMBL" id="JGWH01000009">
    <property type="protein sequence ID" value="KCV38491.1"/>
    <property type="molecule type" value="Genomic_DNA"/>
</dbReference>
<proteinExistence type="predicted"/>